<dbReference type="EMBL" id="JALNTZ010000009">
    <property type="protein sequence ID" value="KAJ3640672.1"/>
    <property type="molecule type" value="Genomic_DNA"/>
</dbReference>
<evidence type="ECO:0000313" key="2">
    <source>
        <dbReference type="Proteomes" id="UP001168821"/>
    </source>
</evidence>
<accession>A0AA38M363</accession>
<comment type="caution">
    <text evidence="1">The sequence shown here is derived from an EMBL/GenBank/DDBJ whole genome shotgun (WGS) entry which is preliminary data.</text>
</comment>
<gene>
    <name evidence="1" type="ORF">Zmor_027219</name>
</gene>
<keyword evidence="2" id="KW-1185">Reference proteome</keyword>
<dbReference type="AlphaFoldDB" id="A0AA38M363"/>
<organism evidence="1 2">
    <name type="scientific">Zophobas morio</name>
    <dbReference type="NCBI Taxonomy" id="2755281"/>
    <lineage>
        <taxon>Eukaryota</taxon>
        <taxon>Metazoa</taxon>
        <taxon>Ecdysozoa</taxon>
        <taxon>Arthropoda</taxon>
        <taxon>Hexapoda</taxon>
        <taxon>Insecta</taxon>
        <taxon>Pterygota</taxon>
        <taxon>Neoptera</taxon>
        <taxon>Endopterygota</taxon>
        <taxon>Coleoptera</taxon>
        <taxon>Polyphaga</taxon>
        <taxon>Cucujiformia</taxon>
        <taxon>Tenebrionidae</taxon>
        <taxon>Zophobas</taxon>
    </lineage>
</organism>
<protein>
    <submittedName>
        <fullName evidence="1">Uncharacterized protein</fullName>
    </submittedName>
</protein>
<name>A0AA38M363_9CUCU</name>
<reference evidence="1" key="1">
    <citation type="journal article" date="2023" name="G3 (Bethesda)">
        <title>Whole genome assemblies of Zophobas morio and Tenebrio molitor.</title>
        <authorList>
            <person name="Kaur S."/>
            <person name="Stinson S.A."/>
            <person name="diCenzo G.C."/>
        </authorList>
    </citation>
    <scope>NUCLEOTIDE SEQUENCE</scope>
    <source>
        <strain evidence="1">QUZm001</strain>
    </source>
</reference>
<sequence length="122" mass="14008">MPARRPHAVEISKNSCLADSSWIQRGCCLRLLGCCRCGYCWLADGWSMAPHGLDYRRRLLFTFYYSALFLWAKRWSVTHVMALRSVIILSVVDAKMATIFRGFSSFAKILESQDYKVTLETS</sequence>
<dbReference type="Proteomes" id="UP001168821">
    <property type="component" value="Unassembled WGS sequence"/>
</dbReference>
<proteinExistence type="predicted"/>
<evidence type="ECO:0000313" key="1">
    <source>
        <dbReference type="EMBL" id="KAJ3640672.1"/>
    </source>
</evidence>